<organism evidence="2">
    <name type="scientific">Serratia fonticola</name>
    <dbReference type="NCBI Taxonomy" id="47917"/>
    <lineage>
        <taxon>Bacteria</taxon>
        <taxon>Pseudomonadati</taxon>
        <taxon>Pseudomonadota</taxon>
        <taxon>Gammaproteobacteria</taxon>
        <taxon>Enterobacterales</taxon>
        <taxon>Yersiniaceae</taxon>
        <taxon>Serratia</taxon>
    </lineage>
</organism>
<reference evidence="2" key="2">
    <citation type="submission" date="2019-08" db="EMBL/GenBank/DDBJ databases">
        <title>Investigation of anaerobic lignin degradation for improved lignocellulosic biofuels.</title>
        <authorList>
            <person name="Deangelis K.PhD."/>
        </authorList>
    </citation>
    <scope>NUCLEOTIDE SEQUENCE [LARGE SCALE GENOMIC DNA]</scope>
    <source>
        <strain evidence="2">128R</strain>
    </source>
</reference>
<dbReference type="OrthoDB" id="7838374at2"/>
<name>A0A559TAE8_SERFO</name>
<protein>
    <submittedName>
        <fullName evidence="2">A-factor biosynthesis hotdog protein</fullName>
    </submittedName>
</protein>
<feature type="domain" description="A-factor biosynthesis hotdog" evidence="1">
    <location>
        <begin position="17"/>
        <end position="151"/>
    </location>
</feature>
<gene>
    <name evidence="2" type="ORF">FHU10_4213</name>
</gene>
<sequence length="313" mass="36587">MTMLNKKIATDFKLFTHKTSLNEVFIKHMSIIDDNQLLVKLRIYNKHENYDDVITTPDLINPMFRLECCRQAETYVAHSGFSLPLSFKFILKSWSLTLSWENYIKTKKADHNEICIHIQSDVSLAKRDKLRNNSYFFSITYAGVVIGEACFKVGYMRNESYLKLRGQITPDSLAKENNNIKLPAKSLGYNAENNAMLYNYRLHNQVHETMLIVPEDNITYSDHYQDHITGFNLVEGTKQFCFFYLSQIQHYDISTMCIAHINSVFEHYTENNLPTYLFLKHFEKRGNGEYEFIVSIMQEGKCKALCTLQLKEV</sequence>
<reference evidence="2" key="1">
    <citation type="submission" date="2019-06" db="EMBL/GenBank/DDBJ databases">
        <authorList>
            <person name="Deangelis K."/>
            <person name="Huntemann M."/>
            <person name="Clum A."/>
            <person name="Pillay M."/>
            <person name="Palaniappan K."/>
            <person name="Varghese N."/>
            <person name="Mikhailova N."/>
            <person name="Stamatis D."/>
            <person name="Reddy T."/>
            <person name="Daum C."/>
            <person name="Shapiro N."/>
            <person name="Ivanova N."/>
            <person name="Kyrpides N."/>
            <person name="Woyke T."/>
        </authorList>
    </citation>
    <scope>NUCLEOTIDE SEQUENCE [LARGE SCALE GENOMIC DNA]</scope>
    <source>
        <strain evidence="2">128R</strain>
    </source>
</reference>
<dbReference type="EMBL" id="VISQ01000001">
    <property type="protein sequence ID" value="TVZ71581.1"/>
    <property type="molecule type" value="Genomic_DNA"/>
</dbReference>
<comment type="caution">
    <text evidence="2">The sequence shown here is derived from an EMBL/GenBank/DDBJ whole genome shotgun (WGS) entry which is preliminary data.</text>
</comment>
<proteinExistence type="predicted"/>
<dbReference type="InterPro" id="IPR005509">
    <property type="entry name" value="AfsA_hotdog_dom"/>
</dbReference>
<feature type="domain" description="A-factor biosynthesis hotdog" evidence="1">
    <location>
        <begin position="208"/>
        <end position="306"/>
    </location>
</feature>
<evidence type="ECO:0000259" key="1">
    <source>
        <dbReference type="Pfam" id="PF03756"/>
    </source>
</evidence>
<dbReference type="Pfam" id="PF03756">
    <property type="entry name" value="AfsA"/>
    <property type="match status" value="2"/>
</dbReference>
<accession>A0A559TAE8</accession>
<evidence type="ECO:0000313" key="2">
    <source>
        <dbReference type="EMBL" id="TVZ71581.1"/>
    </source>
</evidence>
<dbReference type="AlphaFoldDB" id="A0A559TAE8"/>